<organism evidence="2">
    <name type="scientific">Hexamita inflata</name>
    <dbReference type="NCBI Taxonomy" id="28002"/>
    <lineage>
        <taxon>Eukaryota</taxon>
        <taxon>Metamonada</taxon>
        <taxon>Diplomonadida</taxon>
        <taxon>Hexamitidae</taxon>
        <taxon>Hexamitinae</taxon>
        <taxon>Hexamita</taxon>
    </lineage>
</organism>
<comment type="caution">
    <text evidence="2">The sequence shown here is derived from an EMBL/GenBank/DDBJ whole genome shotgun (WGS) entry which is preliminary data.</text>
</comment>
<evidence type="ECO:0000313" key="2">
    <source>
        <dbReference type="EMBL" id="CAI9931673.1"/>
    </source>
</evidence>
<evidence type="ECO:0000256" key="1">
    <source>
        <dbReference type="SAM" id="Coils"/>
    </source>
</evidence>
<evidence type="ECO:0000313" key="3">
    <source>
        <dbReference type="EMBL" id="CAL6039455.1"/>
    </source>
</evidence>
<proteinExistence type="predicted"/>
<dbReference type="Proteomes" id="UP001642409">
    <property type="component" value="Unassembled WGS sequence"/>
</dbReference>
<keyword evidence="1" id="KW-0175">Coiled coil</keyword>
<dbReference type="AlphaFoldDB" id="A0AA86P4V1"/>
<reference evidence="3 4" key="2">
    <citation type="submission" date="2024-07" db="EMBL/GenBank/DDBJ databases">
        <authorList>
            <person name="Akdeniz Z."/>
        </authorList>
    </citation>
    <scope>NUCLEOTIDE SEQUENCE [LARGE SCALE GENOMIC DNA]</scope>
</reference>
<sequence>MLKNTFQNHKIMKQNVQLKICSIKKIQPMSRRIQIEITHENQGQLLSRCKIQNDYDKDFFKQHDTQQIEESDYERDLKLLDKTQQISDFEAQLKEQNKDLQACINSCSAFVYLIEKHEKLIEAGYNRLQQFRNVLQE</sequence>
<evidence type="ECO:0000313" key="4">
    <source>
        <dbReference type="Proteomes" id="UP001642409"/>
    </source>
</evidence>
<name>A0AA86P4V1_9EUKA</name>
<protein>
    <submittedName>
        <fullName evidence="3">Hypothetical_protein</fullName>
    </submittedName>
</protein>
<dbReference type="EMBL" id="CATOUU010000495">
    <property type="protein sequence ID" value="CAI9931673.1"/>
    <property type="molecule type" value="Genomic_DNA"/>
</dbReference>
<gene>
    <name evidence="2" type="ORF">HINF_LOCUS19318</name>
    <name evidence="3" type="ORF">HINF_LOCUS37865</name>
</gene>
<reference evidence="2" key="1">
    <citation type="submission" date="2023-06" db="EMBL/GenBank/DDBJ databases">
        <authorList>
            <person name="Kurt Z."/>
        </authorList>
    </citation>
    <scope>NUCLEOTIDE SEQUENCE</scope>
</reference>
<keyword evidence="4" id="KW-1185">Reference proteome</keyword>
<dbReference type="EMBL" id="CAXDID020000142">
    <property type="protein sequence ID" value="CAL6039455.1"/>
    <property type="molecule type" value="Genomic_DNA"/>
</dbReference>
<feature type="coiled-coil region" evidence="1">
    <location>
        <begin position="79"/>
        <end position="106"/>
    </location>
</feature>
<accession>A0AA86P4V1</accession>